<dbReference type="Proteomes" id="UP000823561">
    <property type="component" value="Chromosome 15"/>
</dbReference>
<dbReference type="InterPro" id="IPR015919">
    <property type="entry name" value="Cadherin-like_sf"/>
</dbReference>
<keyword evidence="7" id="KW-0130">Cell adhesion</keyword>
<evidence type="ECO:0000256" key="12">
    <source>
        <dbReference type="SAM" id="MobiDB-lite"/>
    </source>
</evidence>
<evidence type="ECO:0000259" key="13">
    <source>
        <dbReference type="PROSITE" id="PS50268"/>
    </source>
</evidence>
<dbReference type="Gene3D" id="2.60.40.60">
    <property type="entry name" value="Cadherins"/>
    <property type="match status" value="6"/>
</dbReference>
<accession>A0AAV6G8Z8</accession>
<feature type="domain" description="Cadherin" evidence="13">
    <location>
        <begin position="322"/>
        <end position="424"/>
    </location>
</feature>
<keyword evidence="2" id="KW-0245">EGF-like domain</keyword>
<feature type="compositionally biased region" description="Low complexity" evidence="12">
    <location>
        <begin position="59"/>
        <end position="75"/>
    </location>
</feature>
<feature type="domain" description="Cadherin" evidence="13">
    <location>
        <begin position="425"/>
        <end position="529"/>
    </location>
</feature>
<keyword evidence="10" id="KW-1015">Disulfide bond</keyword>
<protein>
    <recommendedName>
        <fullName evidence="13">Cadherin domain-containing protein</fullName>
    </recommendedName>
</protein>
<evidence type="ECO:0000256" key="3">
    <source>
        <dbReference type="ARBA" id="ARBA00022692"/>
    </source>
</evidence>
<dbReference type="AlphaFoldDB" id="A0AAV6G8Z8"/>
<evidence type="ECO:0000256" key="11">
    <source>
        <dbReference type="PROSITE-ProRule" id="PRU00043"/>
    </source>
</evidence>
<dbReference type="CDD" id="cd11304">
    <property type="entry name" value="Cadherin_repeat"/>
    <property type="match status" value="5"/>
</dbReference>
<dbReference type="GO" id="GO:0005509">
    <property type="term" value="F:calcium ion binding"/>
    <property type="evidence" value="ECO:0007669"/>
    <property type="project" value="UniProtKB-UniRule"/>
</dbReference>
<evidence type="ECO:0000256" key="4">
    <source>
        <dbReference type="ARBA" id="ARBA00022729"/>
    </source>
</evidence>
<feature type="domain" description="Cadherin" evidence="13">
    <location>
        <begin position="220"/>
        <end position="321"/>
    </location>
</feature>
<evidence type="ECO:0000256" key="5">
    <source>
        <dbReference type="ARBA" id="ARBA00022737"/>
    </source>
</evidence>
<dbReference type="FunFam" id="2.60.40.60:FF:000033">
    <property type="entry name" value="FAT atypical cadherin 1"/>
    <property type="match status" value="1"/>
</dbReference>
<dbReference type="PROSITE" id="PS00232">
    <property type="entry name" value="CADHERIN_1"/>
    <property type="match status" value="2"/>
</dbReference>
<evidence type="ECO:0000256" key="6">
    <source>
        <dbReference type="ARBA" id="ARBA00022837"/>
    </source>
</evidence>
<feature type="compositionally biased region" description="Polar residues" evidence="12">
    <location>
        <begin position="32"/>
        <end position="58"/>
    </location>
</feature>
<evidence type="ECO:0000256" key="10">
    <source>
        <dbReference type="ARBA" id="ARBA00023157"/>
    </source>
</evidence>
<keyword evidence="8" id="KW-1133">Transmembrane helix</keyword>
<proteinExistence type="predicted"/>
<dbReference type="PANTHER" id="PTHR24025:SF23">
    <property type="entry name" value="NEURAL-CADHERIN"/>
    <property type="match status" value="1"/>
</dbReference>
<evidence type="ECO:0000256" key="1">
    <source>
        <dbReference type="ARBA" id="ARBA00004167"/>
    </source>
</evidence>
<dbReference type="Pfam" id="PF00028">
    <property type="entry name" value="Cadherin"/>
    <property type="match status" value="5"/>
</dbReference>
<comment type="subcellular location">
    <subcellularLocation>
        <location evidence="1">Membrane</location>
        <topology evidence="1">Single-pass membrane protein</topology>
    </subcellularLocation>
</comment>
<dbReference type="FunFam" id="2.60.40.60:FF:000065">
    <property type="entry name" value="FAT atypical cadherin 1"/>
    <property type="match status" value="1"/>
</dbReference>
<feature type="domain" description="Cadherin" evidence="13">
    <location>
        <begin position="125"/>
        <end position="219"/>
    </location>
</feature>
<dbReference type="SMART" id="SM00112">
    <property type="entry name" value="CA"/>
    <property type="match status" value="5"/>
</dbReference>
<dbReference type="FunFam" id="2.60.40.60:FF:000084">
    <property type="entry name" value="FAT atypical cadherin 3"/>
    <property type="match status" value="1"/>
</dbReference>
<evidence type="ECO:0000256" key="2">
    <source>
        <dbReference type="ARBA" id="ARBA00022536"/>
    </source>
</evidence>
<dbReference type="InterPro" id="IPR050971">
    <property type="entry name" value="Cadherin-domain_protein"/>
</dbReference>
<name>A0AAV6G8Z8_9TELE</name>
<dbReference type="SUPFAM" id="SSF49313">
    <property type="entry name" value="Cadherin-like"/>
    <property type="match status" value="6"/>
</dbReference>
<dbReference type="GO" id="GO:0005911">
    <property type="term" value="C:cell-cell junction"/>
    <property type="evidence" value="ECO:0007669"/>
    <property type="project" value="TreeGrafter"/>
</dbReference>
<keyword evidence="5" id="KW-0677">Repeat</keyword>
<dbReference type="EMBL" id="JADWDJ010000015">
    <property type="protein sequence ID" value="KAG5269872.1"/>
    <property type="molecule type" value="Genomic_DNA"/>
</dbReference>
<dbReference type="PRINTS" id="PR00205">
    <property type="entry name" value="CADHERIN"/>
</dbReference>
<evidence type="ECO:0000256" key="9">
    <source>
        <dbReference type="ARBA" id="ARBA00023136"/>
    </source>
</evidence>
<evidence type="ECO:0000256" key="7">
    <source>
        <dbReference type="ARBA" id="ARBA00022889"/>
    </source>
</evidence>
<keyword evidence="6 11" id="KW-0106">Calcium</keyword>
<dbReference type="InterPro" id="IPR002126">
    <property type="entry name" value="Cadherin-like_dom"/>
</dbReference>
<dbReference type="PROSITE" id="PS50268">
    <property type="entry name" value="CADHERIN_2"/>
    <property type="match status" value="5"/>
</dbReference>
<dbReference type="InterPro" id="IPR020894">
    <property type="entry name" value="Cadherin_CS"/>
</dbReference>
<keyword evidence="3" id="KW-0812">Transmembrane</keyword>
<comment type="caution">
    <text evidence="14">The sequence shown here is derived from an EMBL/GenBank/DDBJ whole genome shotgun (WGS) entry which is preliminary data.</text>
</comment>
<evidence type="ECO:0000313" key="14">
    <source>
        <dbReference type="EMBL" id="KAG5269872.1"/>
    </source>
</evidence>
<feature type="domain" description="Cadherin" evidence="13">
    <location>
        <begin position="530"/>
        <end position="635"/>
    </location>
</feature>
<keyword evidence="9" id="KW-0472">Membrane</keyword>
<dbReference type="GO" id="GO:0009653">
    <property type="term" value="P:anatomical structure morphogenesis"/>
    <property type="evidence" value="ECO:0007669"/>
    <property type="project" value="UniProtKB-ARBA"/>
</dbReference>
<dbReference type="FunFam" id="2.60.40.60:FF:000013">
    <property type="entry name" value="Cadherin EGF LAG seven-pass G-type receptor"/>
    <property type="match status" value="2"/>
</dbReference>
<evidence type="ECO:0000256" key="8">
    <source>
        <dbReference type="ARBA" id="ARBA00022989"/>
    </source>
</evidence>
<gene>
    <name evidence="14" type="ORF">AALO_G00207140</name>
</gene>
<dbReference type="PANTHER" id="PTHR24025">
    <property type="entry name" value="DESMOGLEIN FAMILY MEMBER"/>
    <property type="match status" value="1"/>
</dbReference>
<keyword evidence="15" id="KW-1185">Reference proteome</keyword>
<dbReference type="GO" id="GO:0005886">
    <property type="term" value="C:plasma membrane"/>
    <property type="evidence" value="ECO:0007669"/>
    <property type="project" value="InterPro"/>
</dbReference>
<dbReference type="FunFam" id="2.60.40.60:FF:000020">
    <property type="entry name" value="Dachsous cadherin-related 1b"/>
    <property type="match status" value="1"/>
</dbReference>
<feature type="region of interest" description="Disordered" evidence="12">
    <location>
        <begin position="1"/>
        <end position="152"/>
    </location>
</feature>
<dbReference type="GO" id="GO:0007156">
    <property type="term" value="P:homophilic cell adhesion via plasma membrane adhesion molecules"/>
    <property type="evidence" value="ECO:0007669"/>
    <property type="project" value="InterPro"/>
</dbReference>
<evidence type="ECO:0000313" key="15">
    <source>
        <dbReference type="Proteomes" id="UP000823561"/>
    </source>
</evidence>
<organism evidence="14 15">
    <name type="scientific">Alosa alosa</name>
    <name type="common">allis shad</name>
    <dbReference type="NCBI Taxonomy" id="278164"/>
    <lineage>
        <taxon>Eukaryota</taxon>
        <taxon>Metazoa</taxon>
        <taxon>Chordata</taxon>
        <taxon>Craniata</taxon>
        <taxon>Vertebrata</taxon>
        <taxon>Euteleostomi</taxon>
        <taxon>Actinopterygii</taxon>
        <taxon>Neopterygii</taxon>
        <taxon>Teleostei</taxon>
        <taxon>Clupei</taxon>
        <taxon>Clupeiformes</taxon>
        <taxon>Clupeoidei</taxon>
        <taxon>Clupeidae</taxon>
        <taxon>Alosa</taxon>
    </lineage>
</organism>
<sequence>MAAADYCSAAPDNPGRERQRAAVRANRVPRQCESTLLQPLCSTQPSESAKLTSRWTQESLPASASRPSLPQLPSPWDGAEVGGVRVLGVNDPRPPSSRQPMRPASRRPPWDPGHAGSLPWQRGGERPPGGSRPVVINTRDEDSSPSNRQVTYHITGGDRAGVFGLGLVQGEWTLYVRNSLDREQQDHYIINVTATDGLHASIVSVDVTVTDANDNSPVCEQALYSLSVLEDVKVGSVLLRVRATDADLDSYAQIRYTLTGDGAHNFSLHPHTGELKTAVELDRETTSQYTLVAVATDGGGLSCSAQVSITLLDVNDNAPQLGQSELAASVYENTPTKALITRIQAMDPDLGAGGRVLFSLLDSEGVFALDAESGVLSLERPLDREQRSAWRVCVLASDQGVPPLSARANLTVSVLDVNDNPPVFERRDYLTALPEDVAVGTEVVRVYAASKDIGTNADIYYSIRHGNQLGHFSIHINTGAISVWRPLDFETCSGYFLTVEARDGGTPPLSAVTMVNINVSDVNDNAPVFSRDAYSATISEDAAIGDSVVKVTAEDMDSPLNGAVLYSIAGGDREKQFFIEPITGLIRVNKPLDRETENTPSRTSILQLSVTDKDSAHNGPPFLFRILSGNEGAEFHLDKEGLLTSNQVFRREIATEYILQVQAWDSGRPPCRRDLGGGACD</sequence>
<keyword evidence="4" id="KW-0732">Signal</keyword>
<reference evidence="14" key="1">
    <citation type="submission" date="2020-10" db="EMBL/GenBank/DDBJ databases">
        <title>Chromosome-scale genome assembly of the Allis shad, Alosa alosa.</title>
        <authorList>
            <person name="Margot Z."/>
            <person name="Christophe K."/>
            <person name="Cabau C."/>
            <person name="Louis A."/>
            <person name="Berthelot C."/>
            <person name="Parey E."/>
            <person name="Roest Crollius H."/>
            <person name="Montfort J."/>
            <person name="Robinson-Rechavi M."/>
            <person name="Bucao C."/>
            <person name="Bouchez O."/>
            <person name="Gislard M."/>
            <person name="Lluch J."/>
            <person name="Milhes M."/>
            <person name="Lampietro C."/>
            <person name="Lopez Roques C."/>
            <person name="Donnadieu C."/>
            <person name="Braasch I."/>
            <person name="Desvignes T."/>
            <person name="Postlethwait J."/>
            <person name="Bobe J."/>
            <person name="Guiguen Y."/>
        </authorList>
    </citation>
    <scope>NUCLEOTIDE SEQUENCE</scope>
    <source>
        <strain evidence="14">M-15738</strain>
        <tissue evidence="14">Blood</tissue>
    </source>
</reference>